<dbReference type="NCBIfam" id="NF010451">
    <property type="entry name" value="PRK13877.1"/>
    <property type="match status" value="1"/>
</dbReference>
<keyword evidence="1" id="KW-0614">Plasmid</keyword>
<protein>
    <submittedName>
        <fullName evidence="1">Conjugal transfer protein TraJ</fullName>
    </submittedName>
</protein>
<reference evidence="1 2" key="1">
    <citation type="journal article" date="2007" name="PLoS Genet.">
        <title>The complete genome sequence of Yersinia pseudotuberculosis IP31758, the causative agent of Far East scarlet-like fever.</title>
        <authorList>
            <person name="Eppinger M."/>
            <person name="Rosovitz M.J."/>
            <person name="Fricke W.F."/>
            <person name="Rasko D.A."/>
            <person name="Kokorina G."/>
            <person name="Fayolle C."/>
            <person name="Lindler L.E."/>
            <person name="Carniel E."/>
            <person name="Ravel J."/>
        </authorList>
    </citation>
    <scope>NUCLEOTIDE SEQUENCE [LARGE SCALE GENOMIC DNA]</scope>
    <source>
        <strain evidence="1 2">IP 31758</strain>
        <plasmid evidence="2">Plasmid plasmid_59kb</plasmid>
    </source>
</reference>
<evidence type="ECO:0000313" key="1">
    <source>
        <dbReference type="EMBL" id="ABS45583.1"/>
    </source>
</evidence>
<dbReference type="HOGENOM" id="CLU_128586_1_0_6"/>
<dbReference type="Pfam" id="PF21983">
    <property type="entry name" value="NikA-like"/>
    <property type="match status" value="1"/>
</dbReference>
<geneLocation type="plasmid" evidence="2">
    <name>plasmid_59kb</name>
</geneLocation>
<accession>A0A0U1QT74</accession>
<evidence type="ECO:0000313" key="2">
    <source>
        <dbReference type="Proteomes" id="UP000002412"/>
    </source>
</evidence>
<dbReference type="AlphaFoldDB" id="A0A0U1QT74"/>
<dbReference type="InterPro" id="IPR053842">
    <property type="entry name" value="NikA-like"/>
</dbReference>
<dbReference type="KEGG" id="ypi:YpsIP31758_A0027"/>
<organism evidence="1 2">
    <name type="scientific">Yersinia pseudotuberculosis serotype O:1b (strain IP 31758)</name>
    <dbReference type="NCBI Taxonomy" id="349747"/>
    <lineage>
        <taxon>Bacteria</taxon>
        <taxon>Pseudomonadati</taxon>
        <taxon>Pseudomonadota</taxon>
        <taxon>Gammaproteobacteria</taxon>
        <taxon>Enterobacterales</taxon>
        <taxon>Yersiniaceae</taxon>
        <taxon>Yersinia</taxon>
    </lineage>
</organism>
<sequence length="118" mass="13177">MIDTVGKKITRKHGRHLRVPVLPDEEILIKANAAAAGLSIAEYLRRLALGHTIYGVIDQHQVIELSKINADLGRLGGLLKLWLTNDERLVRLDSKAIEVLLCRISDTQSAMFEVVKKL</sequence>
<dbReference type="Proteomes" id="UP000002412">
    <property type="component" value="Plasmid p_59kb"/>
</dbReference>
<name>A0A0U1QT74_YERP3</name>
<proteinExistence type="predicted"/>
<dbReference type="EMBL" id="CP000718">
    <property type="protein sequence ID" value="ABS45583.1"/>
    <property type="molecule type" value="Genomic_DNA"/>
</dbReference>
<gene>
    <name evidence="1" type="ordered locus">YpsIP31758_A0027</name>
</gene>